<proteinExistence type="predicted"/>
<dbReference type="OrthoDB" id="635613at2759"/>
<feature type="domain" description="Neprosin PEP catalytic" evidence="2">
    <location>
        <begin position="164"/>
        <end position="415"/>
    </location>
</feature>
<dbReference type="PANTHER" id="PTHR31589">
    <property type="entry name" value="PROTEIN, PUTATIVE (DUF239)-RELATED-RELATED"/>
    <property type="match status" value="1"/>
</dbReference>
<sequence>MAATRACLVALAVALSFLFLEGPAAVLAAPAKTAESLEQRRREAQSLLRRLNKPPVASFQSPDGDVIDCVHISKQPAFDHPLLKNHTIQMRPSYNPGGMYHDPTIAPHPITQTWHQNGKCPENTIPIQRTKEQDVLRASSIKRYGKKRPRSIPNLSSINDPDTTNITRGHQHAIASTSVDKCHGTKATFNLWQPMIARANDFSLAQFWISGGSYQGNDLNTIEVGWQVYPQMYNDNNARLFIFSTHDAYQTGCYNLKCSGFVQTDNQIALGGTISPVSTYGGTQYDLDILVWKDPKSGNWWLQVGTNNVGYWPSLIFSYLADSASTVQWGGEVFSPDAGQTSTQMGSGHFPEEGFGKASYIKNIQVVDSSNNLKPPSDVKTIAKQQNCYNAKNGMSSDMGTYIYYGGPGKNSNCP</sequence>
<dbReference type="PROSITE" id="PS52045">
    <property type="entry name" value="NEPROSIN_PEP_CD"/>
    <property type="match status" value="1"/>
</dbReference>
<dbReference type="InterPro" id="IPR025521">
    <property type="entry name" value="Neprosin_propep"/>
</dbReference>
<dbReference type="EnsemblPlants" id="TraesCS5B02G565600.1">
    <property type="protein sequence ID" value="TraesCS5B02G565600.1"/>
    <property type="gene ID" value="TraesCS5B02G565600"/>
</dbReference>
<dbReference type="Pfam" id="PF03080">
    <property type="entry name" value="Neprosin"/>
    <property type="match status" value="1"/>
</dbReference>
<dbReference type="Gramene" id="TraesPARA_EIv1.0_2661450.1">
    <property type="protein sequence ID" value="TraesPARA_EIv1.0_2661450.1.CDS"/>
    <property type="gene ID" value="TraesPARA_EIv1.0_2661450"/>
</dbReference>
<dbReference type="Gramene" id="TraesROB_scaffold_020263_01G000200.1">
    <property type="protein sequence ID" value="TraesROB_scaffold_020263_01G000200.1"/>
    <property type="gene ID" value="TraesROB_scaffold_020263_01G000200"/>
</dbReference>
<dbReference type="Gramene" id="TraesNOR5B03G03052140.1">
    <property type="protein sequence ID" value="TraesNOR5B03G03052140.1"/>
    <property type="gene ID" value="TraesNOR5B03G03052140"/>
</dbReference>
<dbReference type="Gene3D" id="3.90.1320.10">
    <property type="entry name" value="Outer-capsid protein sigma 3, large lobe"/>
    <property type="match status" value="1"/>
</dbReference>
<dbReference type="Gramene" id="TraesCS5B02G565600.1">
    <property type="protein sequence ID" value="TraesCS5B02G565600.1"/>
    <property type="gene ID" value="TraesCS5B02G565600"/>
</dbReference>
<dbReference type="Gramene" id="TraesWEE_scaffold_083816_01G000100.1">
    <property type="protein sequence ID" value="TraesWEE_scaffold_083816_01G000100.1"/>
    <property type="gene ID" value="TraesWEE_scaffold_083816_01G000100"/>
</dbReference>
<dbReference type="SMR" id="A0A3B6LZ51"/>
<accession>A0A3B6LZ51</accession>
<name>A0A3B6LZ51_WHEAT</name>
<dbReference type="STRING" id="4565.A0A3B6LZ51"/>
<dbReference type="InterPro" id="IPR004314">
    <property type="entry name" value="Neprosin"/>
</dbReference>
<dbReference type="Gramene" id="TraesSYM7B03G03996890.1">
    <property type="protein sequence ID" value="TraesSYM7B03G03996890.1"/>
    <property type="gene ID" value="TraesSYM7B03G03996890"/>
</dbReference>
<dbReference type="OMA" id="ERSSCYK"/>
<dbReference type="Gramene" id="TraesLDM5B03G03028980.1">
    <property type="protein sequence ID" value="TraesLDM5B03G03028980.1"/>
    <property type="gene ID" value="TraesLDM5B03G03028980"/>
</dbReference>
<protein>
    <recommendedName>
        <fullName evidence="2">Neprosin PEP catalytic domain-containing protein</fullName>
    </recommendedName>
</protein>
<dbReference type="Gramene" id="TraesMAC5B03G03022280.1">
    <property type="protein sequence ID" value="TraesMAC5B03G03022280.1"/>
    <property type="gene ID" value="TraesMAC5B03G03022280"/>
</dbReference>
<reference evidence="3" key="1">
    <citation type="submission" date="2018-08" db="EMBL/GenBank/DDBJ databases">
        <authorList>
            <person name="Rossello M."/>
        </authorList>
    </citation>
    <scope>NUCLEOTIDE SEQUENCE [LARGE SCALE GENOMIC DNA]</scope>
    <source>
        <strain evidence="3">cv. Chinese Spring</strain>
    </source>
</reference>
<evidence type="ECO:0000259" key="2">
    <source>
        <dbReference type="PROSITE" id="PS52045"/>
    </source>
</evidence>
<organism evidence="3">
    <name type="scientific">Triticum aestivum</name>
    <name type="common">Wheat</name>
    <dbReference type="NCBI Taxonomy" id="4565"/>
    <lineage>
        <taxon>Eukaryota</taxon>
        <taxon>Viridiplantae</taxon>
        <taxon>Streptophyta</taxon>
        <taxon>Embryophyta</taxon>
        <taxon>Tracheophyta</taxon>
        <taxon>Spermatophyta</taxon>
        <taxon>Magnoliopsida</taxon>
        <taxon>Liliopsida</taxon>
        <taxon>Poales</taxon>
        <taxon>Poaceae</taxon>
        <taxon>BOP clade</taxon>
        <taxon>Pooideae</taxon>
        <taxon>Triticodae</taxon>
        <taxon>Triticeae</taxon>
        <taxon>Triticinae</taxon>
        <taxon>Triticum</taxon>
    </lineage>
</organism>
<dbReference type="Gramene" id="TraesSTA5B03G03013120.1">
    <property type="protein sequence ID" value="TraesSTA5B03G03013120.1"/>
    <property type="gene ID" value="TraesSTA5B03G03013120"/>
</dbReference>
<dbReference type="Gramene" id="TraesJUL5B03G03046780.1">
    <property type="protein sequence ID" value="TraesJUL5B03G03046780.1"/>
    <property type="gene ID" value="TraesJUL5B03G03046780"/>
</dbReference>
<dbReference type="RefSeq" id="XP_044394490.1">
    <property type="nucleotide sequence ID" value="XM_044538555.1"/>
</dbReference>
<dbReference type="Gramene" id="TraesRN5B0101339600.1">
    <property type="protein sequence ID" value="TraesRN5B0101339600.1"/>
    <property type="gene ID" value="TraesRN5B0101339600"/>
</dbReference>
<dbReference type="Gramene" id="TraesCS5B03G1368700.1">
    <property type="protein sequence ID" value="TraesCS5B03G1368700.1.CDS"/>
    <property type="gene ID" value="TraesCS5B03G1368700"/>
</dbReference>
<dbReference type="Gramene" id="TraesARI7B03G04345120.1">
    <property type="protein sequence ID" value="TraesARI7B03G04345120.1"/>
    <property type="gene ID" value="TraesARI7B03G04345120"/>
</dbReference>
<reference evidence="3" key="2">
    <citation type="submission" date="2018-10" db="UniProtKB">
        <authorList>
            <consortium name="EnsemblPlants"/>
        </authorList>
    </citation>
    <scope>IDENTIFICATION</scope>
</reference>
<evidence type="ECO:0000313" key="4">
    <source>
        <dbReference type="Proteomes" id="UP000019116"/>
    </source>
</evidence>
<dbReference type="PANTHER" id="PTHR31589:SF250">
    <property type="entry name" value="NEPROSIN DOMAIN-CONTAINING PROTEIN"/>
    <property type="match status" value="1"/>
</dbReference>
<evidence type="ECO:0000256" key="1">
    <source>
        <dbReference type="SAM" id="SignalP"/>
    </source>
</evidence>
<dbReference type="Gramene" id="TraesJAG5B03G03021830.1">
    <property type="protein sequence ID" value="TraesJAG5B03G03021830.1"/>
    <property type="gene ID" value="TraesJAG5B03G03021830"/>
</dbReference>
<dbReference type="Gramene" id="TraesCAD_scaffold_007943_01G000500.1">
    <property type="protein sequence ID" value="TraesCAD_scaffold_007943_01G000500.1"/>
    <property type="gene ID" value="TraesCAD_scaffold_007943_01G000500"/>
</dbReference>
<dbReference type="KEGG" id="taes:123117888"/>
<dbReference type="InterPro" id="IPR053168">
    <property type="entry name" value="Glutamic_endopeptidase"/>
</dbReference>
<dbReference type="GeneID" id="123117888"/>
<feature type="chain" id="PRO_5043177561" description="Neprosin PEP catalytic domain-containing protein" evidence="1">
    <location>
        <begin position="29"/>
        <end position="415"/>
    </location>
</feature>
<evidence type="ECO:0000313" key="3">
    <source>
        <dbReference type="EnsemblPlants" id="TraesCS5B02G565600.1"/>
    </source>
</evidence>
<keyword evidence="4" id="KW-1185">Reference proteome</keyword>
<dbReference type="PaxDb" id="4565-Traes_5BL_C5EF65E3C.1"/>
<dbReference type="Pfam" id="PF14365">
    <property type="entry name" value="Neprosin_AP"/>
    <property type="match status" value="1"/>
</dbReference>
<dbReference type="Proteomes" id="UP000019116">
    <property type="component" value="Chromosome 5B"/>
</dbReference>
<dbReference type="AlphaFoldDB" id="A0A3B6LZ51"/>
<dbReference type="Gramene" id="TraesCLE_scaffold_076460_01G000100.1">
    <property type="protein sequence ID" value="TraesCLE_scaffold_076460_01G000100.1"/>
    <property type="gene ID" value="TraesCLE_scaffold_076460_01G000100"/>
</dbReference>
<feature type="signal peptide" evidence="1">
    <location>
        <begin position="1"/>
        <end position="28"/>
    </location>
</feature>
<gene>
    <name evidence="3" type="primary">LOC123117888</name>
</gene>
<keyword evidence="1" id="KW-0732">Signal</keyword>
<dbReference type="Gramene" id="TraesLAC5B03G02979060.1">
    <property type="protein sequence ID" value="TraesLAC5B03G02979060.1"/>
    <property type="gene ID" value="TraesLAC5B03G02979060"/>
</dbReference>